<reference evidence="3" key="1">
    <citation type="submission" date="2010-06" db="EMBL/GenBank/DDBJ databases">
        <authorList>
            <person name="Jiang H."/>
            <person name="Abraham K."/>
            <person name="Ali S."/>
            <person name="Alsbrooks S.L."/>
            <person name="Anim B.N."/>
            <person name="Anosike U.S."/>
            <person name="Attaway T."/>
            <person name="Bandaranaike D.P."/>
            <person name="Battles P.K."/>
            <person name="Bell S.N."/>
            <person name="Bell A.V."/>
            <person name="Beltran B."/>
            <person name="Bickham C."/>
            <person name="Bustamante Y."/>
            <person name="Caleb T."/>
            <person name="Canada A."/>
            <person name="Cardenas V."/>
            <person name="Carter K."/>
            <person name="Chacko J."/>
            <person name="Chandrabose M.N."/>
            <person name="Chavez D."/>
            <person name="Chavez A."/>
            <person name="Chen L."/>
            <person name="Chu H.-S."/>
            <person name="Claassen K.J."/>
            <person name="Cockrell R."/>
            <person name="Collins M."/>
            <person name="Cooper J.A."/>
            <person name="Cree A."/>
            <person name="Curry S.M."/>
            <person name="Da Y."/>
            <person name="Dao M.D."/>
            <person name="Das B."/>
            <person name="Davila M.-L."/>
            <person name="Davy-Carroll L."/>
            <person name="Denson S."/>
            <person name="Dinh H."/>
            <person name="Ebong V.E."/>
            <person name="Edwards J.R."/>
            <person name="Egan A."/>
            <person name="El-Daye J."/>
            <person name="Escobedo L."/>
            <person name="Fernandez S."/>
            <person name="Fernando P.R."/>
            <person name="Flagg N."/>
            <person name="Forbes L.D."/>
            <person name="Fowler R.G."/>
            <person name="Fu Q."/>
            <person name="Gabisi R.A."/>
            <person name="Ganer J."/>
            <person name="Garbino Pronczuk A."/>
            <person name="Garcia R.M."/>
            <person name="Garner T."/>
            <person name="Garrett T.E."/>
            <person name="Gonzalez D.A."/>
            <person name="Hamid H."/>
            <person name="Hawkins E.S."/>
            <person name="Hirani K."/>
            <person name="Hogues M.E."/>
            <person name="Hollins B."/>
            <person name="Hsiao C.-H."/>
            <person name="Jabil R."/>
            <person name="James M.L."/>
            <person name="Jhangiani S.N."/>
            <person name="Johnson B."/>
            <person name="Johnson Q."/>
            <person name="Joshi V."/>
            <person name="Kalu J.B."/>
            <person name="Kam C."/>
            <person name="Kashfia A."/>
            <person name="Keebler J."/>
            <person name="Kisamo H."/>
            <person name="Kovar C.L."/>
            <person name="Lago L.A."/>
            <person name="Lai C.-Y."/>
            <person name="Laidlaw J."/>
            <person name="Lara F."/>
            <person name="Le T.-K."/>
            <person name="Lee S.L."/>
            <person name="Legall F.H."/>
            <person name="Lemon S.J."/>
            <person name="Lewis L.R."/>
            <person name="Li B."/>
            <person name="Liu Y."/>
            <person name="Liu Y.-S."/>
            <person name="Lopez J."/>
            <person name="Lozado R.J."/>
            <person name="Lu J."/>
            <person name="Madu R.C."/>
            <person name="Maheshwari M."/>
            <person name="Maheshwari R."/>
            <person name="Malloy K."/>
            <person name="Martinez E."/>
            <person name="Mathew T."/>
            <person name="Mercado I.C."/>
            <person name="Mercado C."/>
            <person name="Meyer B."/>
            <person name="Montgomery K."/>
            <person name="Morgan M.B."/>
            <person name="Munidasa M."/>
            <person name="Nazareth L.V."/>
            <person name="Nelson J."/>
            <person name="Ng B.M."/>
            <person name="Nguyen N.B."/>
            <person name="Nguyen P.Q."/>
            <person name="Nguyen T."/>
            <person name="Obregon M."/>
            <person name="Okwuonu G.O."/>
            <person name="Onwere C.G."/>
            <person name="Orozco G."/>
            <person name="Parra A."/>
            <person name="Patel S."/>
            <person name="Patil S."/>
            <person name="Perez A."/>
            <person name="Perez Y."/>
            <person name="Pham C."/>
            <person name="Primus E.L."/>
            <person name="Pu L.-L."/>
            <person name="Puazo M."/>
            <person name="Qin X."/>
            <person name="Quiroz J.B."/>
            <person name="Reese J."/>
            <person name="Richards S."/>
            <person name="Rives C.M."/>
            <person name="Robberts R."/>
            <person name="Ruiz S.J."/>
            <person name="Ruiz M.J."/>
            <person name="Santibanez J."/>
            <person name="Schneider B.W."/>
            <person name="Sisson I."/>
            <person name="Smith M."/>
            <person name="Sodergren E."/>
            <person name="Song X.-Z."/>
            <person name="Song B.B."/>
            <person name="Summersgill H."/>
            <person name="Thelus R."/>
            <person name="Thornton R.D."/>
            <person name="Trejos Z.Y."/>
            <person name="Usmani K."/>
            <person name="Vattathil S."/>
            <person name="Villasana D."/>
            <person name="Walker D.L."/>
            <person name="Wang S."/>
            <person name="Wang K."/>
            <person name="White C.S."/>
            <person name="Williams A.C."/>
            <person name="Williamson J."/>
            <person name="Wilson K."/>
            <person name="Woghiren I.O."/>
            <person name="Woodworth J.R."/>
            <person name="Worley K.C."/>
            <person name="Wright R.A."/>
            <person name="Wu W."/>
            <person name="Young L."/>
            <person name="Zhang L."/>
            <person name="Zhang J."/>
            <person name="Zhu Y."/>
            <person name="Muzny D.M."/>
            <person name="Weinstock G."/>
            <person name="Gibbs R.A."/>
        </authorList>
    </citation>
    <scope>NUCLEOTIDE SEQUENCE [LARGE SCALE GENOMIC DNA]</scope>
    <source>
        <strain evidence="3">LSR1</strain>
    </source>
</reference>
<name>A0A8R2NU08_ACYPI</name>
<dbReference type="GO" id="GO:0003676">
    <property type="term" value="F:nucleic acid binding"/>
    <property type="evidence" value="ECO:0007669"/>
    <property type="project" value="InterPro"/>
</dbReference>
<dbReference type="SMART" id="SM00950">
    <property type="entry name" value="Piwi"/>
    <property type="match status" value="1"/>
</dbReference>
<dbReference type="PANTHER" id="PTHR22891">
    <property type="entry name" value="EUKARYOTIC TRANSLATION INITIATION FACTOR 2C"/>
    <property type="match status" value="1"/>
</dbReference>
<keyword evidence="3" id="KW-1185">Reference proteome</keyword>
<sequence>MASIINLLQFKYYFCFLEALNKYKSKNNTFPNNIVIYRDGVEDGQLSYVHQTEVDMVKKTCKEFYGDKKVGLAFVIFKICNNTRFFCNNPNIYQNPPPGTVIDNTVTDPTMYDFYLVSQNITKNAATPTHYNVIWDTLN</sequence>
<dbReference type="KEGG" id="api:115034737"/>
<dbReference type="OrthoDB" id="445936at2759"/>
<organism evidence="2 3">
    <name type="scientific">Acyrthosiphon pisum</name>
    <name type="common">Pea aphid</name>
    <dbReference type="NCBI Taxonomy" id="7029"/>
    <lineage>
        <taxon>Eukaryota</taxon>
        <taxon>Metazoa</taxon>
        <taxon>Ecdysozoa</taxon>
        <taxon>Arthropoda</taxon>
        <taxon>Hexapoda</taxon>
        <taxon>Insecta</taxon>
        <taxon>Pterygota</taxon>
        <taxon>Neoptera</taxon>
        <taxon>Paraneoptera</taxon>
        <taxon>Hemiptera</taxon>
        <taxon>Sternorrhyncha</taxon>
        <taxon>Aphidomorpha</taxon>
        <taxon>Aphidoidea</taxon>
        <taxon>Aphididae</taxon>
        <taxon>Macrosiphini</taxon>
        <taxon>Acyrthosiphon</taxon>
    </lineage>
</organism>
<feature type="domain" description="Piwi" evidence="1">
    <location>
        <begin position="1"/>
        <end position="139"/>
    </location>
</feature>
<dbReference type="AlphaFoldDB" id="A0A8R2NU08"/>
<dbReference type="InterPro" id="IPR036397">
    <property type="entry name" value="RNaseH_sf"/>
</dbReference>
<protein>
    <recommendedName>
        <fullName evidence="1">Piwi domain-containing protein</fullName>
    </recommendedName>
</protein>
<dbReference type="SUPFAM" id="SSF53098">
    <property type="entry name" value="Ribonuclease H-like"/>
    <property type="match status" value="1"/>
</dbReference>
<evidence type="ECO:0000259" key="1">
    <source>
        <dbReference type="PROSITE" id="PS50822"/>
    </source>
</evidence>
<reference evidence="2" key="2">
    <citation type="submission" date="2022-06" db="UniProtKB">
        <authorList>
            <consortium name="EnsemblMetazoa"/>
        </authorList>
    </citation>
    <scope>IDENTIFICATION</scope>
</reference>
<dbReference type="Gene3D" id="3.30.420.10">
    <property type="entry name" value="Ribonuclease H-like superfamily/Ribonuclease H"/>
    <property type="match status" value="1"/>
</dbReference>
<dbReference type="RefSeq" id="XP_029347995.1">
    <property type="nucleotide sequence ID" value="XM_029492135.1"/>
</dbReference>
<dbReference type="InterPro" id="IPR003165">
    <property type="entry name" value="Piwi"/>
</dbReference>
<evidence type="ECO:0000313" key="2">
    <source>
        <dbReference type="EnsemblMetazoa" id="XP_029347995.1"/>
    </source>
</evidence>
<dbReference type="Pfam" id="PF02171">
    <property type="entry name" value="Piwi"/>
    <property type="match status" value="1"/>
</dbReference>
<evidence type="ECO:0000313" key="3">
    <source>
        <dbReference type="Proteomes" id="UP000007819"/>
    </source>
</evidence>
<proteinExistence type="predicted"/>
<dbReference type="EnsemblMetazoa" id="XM_029492135.1">
    <property type="protein sequence ID" value="XP_029347995.1"/>
    <property type="gene ID" value="LOC115034737"/>
</dbReference>
<dbReference type="GeneID" id="115034737"/>
<dbReference type="PROSITE" id="PS50822">
    <property type="entry name" value="PIWI"/>
    <property type="match status" value="1"/>
</dbReference>
<dbReference type="Proteomes" id="UP000007819">
    <property type="component" value="Unassembled WGS sequence"/>
</dbReference>
<dbReference type="InterPro" id="IPR012337">
    <property type="entry name" value="RNaseH-like_sf"/>
</dbReference>
<accession>A0A8R2NU08</accession>